<dbReference type="InParanoid" id="A0A0C3DLF6"/>
<keyword evidence="3" id="KW-1185">Reference proteome</keyword>
<reference evidence="3" key="2">
    <citation type="submission" date="2015-01" db="EMBL/GenBank/DDBJ databases">
        <title>Evolutionary Origins and Diversification of the Mycorrhizal Mutualists.</title>
        <authorList>
            <consortium name="DOE Joint Genome Institute"/>
            <consortium name="Mycorrhizal Genomics Consortium"/>
            <person name="Kohler A."/>
            <person name="Kuo A."/>
            <person name="Nagy L.G."/>
            <person name="Floudas D."/>
            <person name="Copeland A."/>
            <person name="Barry K.W."/>
            <person name="Cichocki N."/>
            <person name="Veneault-Fourrey C."/>
            <person name="LaButti K."/>
            <person name="Lindquist E.A."/>
            <person name="Lipzen A."/>
            <person name="Lundell T."/>
            <person name="Morin E."/>
            <person name="Murat C."/>
            <person name="Riley R."/>
            <person name="Ohm R."/>
            <person name="Sun H."/>
            <person name="Tunlid A."/>
            <person name="Henrissat B."/>
            <person name="Grigoriev I.V."/>
            <person name="Hibbett D.S."/>
            <person name="Martin F."/>
        </authorList>
    </citation>
    <scope>NUCLEOTIDE SEQUENCE [LARGE SCALE GENOMIC DNA]</scope>
    <source>
        <strain evidence="3">Foug A</strain>
    </source>
</reference>
<evidence type="ECO:0000313" key="3">
    <source>
        <dbReference type="Proteomes" id="UP000053989"/>
    </source>
</evidence>
<dbReference type="AlphaFoldDB" id="A0A0C3DLF6"/>
<reference evidence="2 3" key="1">
    <citation type="submission" date="2014-04" db="EMBL/GenBank/DDBJ databases">
        <authorList>
            <consortium name="DOE Joint Genome Institute"/>
            <person name="Kuo A."/>
            <person name="Kohler A."/>
            <person name="Nagy L.G."/>
            <person name="Floudas D."/>
            <person name="Copeland A."/>
            <person name="Barry K.W."/>
            <person name="Cichocki N."/>
            <person name="Veneault-Fourrey C."/>
            <person name="LaButti K."/>
            <person name="Lindquist E.A."/>
            <person name="Lipzen A."/>
            <person name="Lundell T."/>
            <person name="Morin E."/>
            <person name="Murat C."/>
            <person name="Sun H."/>
            <person name="Tunlid A."/>
            <person name="Henrissat B."/>
            <person name="Grigoriev I.V."/>
            <person name="Hibbett D.S."/>
            <person name="Martin F."/>
            <person name="Nordberg H.P."/>
            <person name="Cantor M.N."/>
            <person name="Hua S.X."/>
        </authorList>
    </citation>
    <scope>NUCLEOTIDE SEQUENCE [LARGE SCALE GENOMIC DNA]</scope>
    <source>
        <strain evidence="2 3">Foug A</strain>
    </source>
</reference>
<protein>
    <submittedName>
        <fullName evidence="2">Uncharacterized protein</fullName>
    </submittedName>
</protein>
<feature type="compositionally biased region" description="Basic and acidic residues" evidence="1">
    <location>
        <begin position="49"/>
        <end position="65"/>
    </location>
</feature>
<sequence length="65" mass="7953">MIKNMIDVMRRNPQLGYYERWIGMLDTNRLTSTLAQLRCEQMSIPRQPAIERERKKENQDMNQRR</sequence>
<feature type="region of interest" description="Disordered" evidence="1">
    <location>
        <begin position="44"/>
        <end position="65"/>
    </location>
</feature>
<organism evidence="2 3">
    <name type="scientific">Scleroderma citrinum Foug A</name>
    <dbReference type="NCBI Taxonomy" id="1036808"/>
    <lineage>
        <taxon>Eukaryota</taxon>
        <taxon>Fungi</taxon>
        <taxon>Dikarya</taxon>
        <taxon>Basidiomycota</taxon>
        <taxon>Agaricomycotina</taxon>
        <taxon>Agaricomycetes</taxon>
        <taxon>Agaricomycetidae</taxon>
        <taxon>Boletales</taxon>
        <taxon>Sclerodermatineae</taxon>
        <taxon>Sclerodermataceae</taxon>
        <taxon>Scleroderma</taxon>
    </lineage>
</organism>
<evidence type="ECO:0000256" key="1">
    <source>
        <dbReference type="SAM" id="MobiDB-lite"/>
    </source>
</evidence>
<name>A0A0C3DLF6_9AGAM</name>
<gene>
    <name evidence="2" type="ORF">SCLCIDRAFT_1219757</name>
</gene>
<dbReference type="HOGENOM" id="CLU_2851003_0_0_1"/>
<dbReference type="Proteomes" id="UP000053989">
    <property type="component" value="Unassembled WGS sequence"/>
</dbReference>
<evidence type="ECO:0000313" key="2">
    <source>
        <dbReference type="EMBL" id="KIM57084.1"/>
    </source>
</evidence>
<accession>A0A0C3DLF6</accession>
<dbReference type="EMBL" id="KN822106">
    <property type="protein sequence ID" value="KIM57084.1"/>
    <property type="molecule type" value="Genomic_DNA"/>
</dbReference>
<proteinExistence type="predicted"/>